<keyword evidence="9 13" id="KW-0472">Membrane</keyword>
<keyword evidence="7 13" id="KW-0653">Protein transport</keyword>
<evidence type="ECO:0000256" key="8">
    <source>
        <dbReference type="ARBA" id="ARBA00022989"/>
    </source>
</evidence>
<evidence type="ECO:0000256" key="12">
    <source>
        <dbReference type="ARBA" id="ARBA00033342"/>
    </source>
</evidence>
<dbReference type="InterPro" id="IPR038221">
    <property type="entry name" value="YidC_periplasmic_sf"/>
</dbReference>
<evidence type="ECO:0000256" key="5">
    <source>
        <dbReference type="ARBA" id="ARBA00022475"/>
    </source>
</evidence>
<dbReference type="InterPro" id="IPR001708">
    <property type="entry name" value="YidC/ALB3/OXA1/COX18"/>
</dbReference>
<dbReference type="PANTHER" id="PTHR12428:SF65">
    <property type="entry name" value="CYTOCHROME C OXIDASE ASSEMBLY PROTEIN COX18, MITOCHONDRIAL"/>
    <property type="match status" value="1"/>
</dbReference>
<keyword evidence="17" id="KW-1185">Reference proteome</keyword>
<organism evidence="16 17">
    <name type="scientific">Duganella aceris</name>
    <dbReference type="NCBI Taxonomy" id="2703883"/>
    <lineage>
        <taxon>Bacteria</taxon>
        <taxon>Pseudomonadati</taxon>
        <taxon>Pseudomonadota</taxon>
        <taxon>Betaproteobacteria</taxon>
        <taxon>Burkholderiales</taxon>
        <taxon>Oxalobacteraceae</taxon>
        <taxon>Telluria group</taxon>
        <taxon>Duganella</taxon>
    </lineage>
</organism>
<dbReference type="CDD" id="cd19961">
    <property type="entry name" value="EcYidC-like_peri"/>
    <property type="match status" value="1"/>
</dbReference>
<dbReference type="InterPro" id="IPR028055">
    <property type="entry name" value="YidC/Oxa/ALB_C"/>
</dbReference>
<dbReference type="Pfam" id="PF14849">
    <property type="entry name" value="YidC_periplas"/>
    <property type="match status" value="1"/>
</dbReference>
<evidence type="ECO:0000256" key="3">
    <source>
        <dbReference type="ARBA" id="ARBA00015325"/>
    </source>
</evidence>
<comment type="similarity">
    <text evidence="2 13">Belongs to the OXA1/ALB3/YidC family. Type 1 subfamily.</text>
</comment>
<evidence type="ECO:0000259" key="15">
    <source>
        <dbReference type="Pfam" id="PF14849"/>
    </source>
</evidence>
<feature type="transmembrane region" description="Helical" evidence="13">
    <location>
        <begin position="517"/>
        <end position="541"/>
    </location>
</feature>
<dbReference type="InterPro" id="IPR019998">
    <property type="entry name" value="Membr_insert_YidC"/>
</dbReference>
<keyword evidence="5 13" id="KW-1003">Cell membrane</keyword>
<dbReference type="InterPro" id="IPR047196">
    <property type="entry name" value="YidC_ALB_C"/>
</dbReference>
<dbReference type="PRINTS" id="PR01900">
    <property type="entry name" value="YIDCPROTEIN"/>
</dbReference>
<evidence type="ECO:0000256" key="1">
    <source>
        <dbReference type="ARBA" id="ARBA00004429"/>
    </source>
</evidence>
<keyword evidence="6 13" id="KW-0812">Transmembrane</keyword>
<evidence type="ECO:0000256" key="4">
    <source>
        <dbReference type="ARBA" id="ARBA00022448"/>
    </source>
</evidence>
<dbReference type="PRINTS" id="PR00701">
    <property type="entry name" value="60KDINNERMP"/>
</dbReference>
<accession>A0ABX0FV10</accession>
<feature type="domain" description="Membrane insertase YidC/Oxa/ALB C-terminal" evidence="14">
    <location>
        <begin position="377"/>
        <end position="555"/>
    </location>
</feature>
<feature type="transmembrane region" description="Helical" evidence="13">
    <location>
        <begin position="442"/>
        <end position="462"/>
    </location>
</feature>
<evidence type="ECO:0000256" key="6">
    <source>
        <dbReference type="ARBA" id="ARBA00022692"/>
    </source>
</evidence>
<evidence type="ECO:0000313" key="17">
    <source>
        <dbReference type="Proteomes" id="UP000666369"/>
    </source>
</evidence>
<keyword evidence="10 13" id="KW-0143">Chaperone</keyword>
<dbReference type="EMBL" id="JAADJT010000025">
    <property type="protein sequence ID" value="NGZ88551.1"/>
    <property type="molecule type" value="Genomic_DNA"/>
</dbReference>
<comment type="caution">
    <text evidence="16">The sequence shown here is derived from an EMBL/GenBank/DDBJ whole genome shotgun (WGS) entry which is preliminary data.</text>
</comment>
<dbReference type="InterPro" id="IPR028053">
    <property type="entry name" value="Membr_insert_YidC_N"/>
</dbReference>
<dbReference type="HAMAP" id="MF_01810">
    <property type="entry name" value="YidC_type1"/>
    <property type="match status" value="1"/>
</dbReference>
<comment type="subunit">
    <text evidence="13">Interacts with the Sec translocase complex via SecD. Specifically interacts with transmembrane segments of nascent integral membrane proteins during membrane integration.</text>
</comment>
<gene>
    <name evidence="13 16" type="primary">yidC</name>
    <name evidence="16" type="ORF">GW587_30405</name>
</gene>
<comment type="function">
    <text evidence="13">Required for the insertion and/or proper folding and/or complex formation of integral membrane proteins into the membrane. Involved in integration of membrane proteins that insert both dependently and independently of the Sec translocase complex, as well as at least some lipoproteins. Aids folding of multispanning membrane proteins.</text>
</comment>
<feature type="transmembrane region" description="Helical" evidence="13">
    <location>
        <begin position="7"/>
        <end position="24"/>
    </location>
</feature>
<evidence type="ECO:0000256" key="10">
    <source>
        <dbReference type="ARBA" id="ARBA00023186"/>
    </source>
</evidence>
<evidence type="ECO:0000256" key="11">
    <source>
        <dbReference type="ARBA" id="ARBA00033245"/>
    </source>
</evidence>
<dbReference type="Pfam" id="PF02096">
    <property type="entry name" value="60KD_IMP"/>
    <property type="match status" value="1"/>
</dbReference>
<keyword evidence="8 13" id="KW-1133">Transmembrane helix</keyword>
<evidence type="ECO:0000256" key="2">
    <source>
        <dbReference type="ARBA" id="ARBA00010527"/>
    </source>
</evidence>
<evidence type="ECO:0000256" key="7">
    <source>
        <dbReference type="ARBA" id="ARBA00022927"/>
    </source>
</evidence>
<dbReference type="NCBIfam" id="NF002353">
    <property type="entry name" value="PRK01318.1-4"/>
    <property type="match status" value="1"/>
</dbReference>
<dbReference type="NCBIfam" id="NF002352">
    <property type="entry name" value="PRK01318.1-3"/>
    <property type="match status" value="1"/>
</dbReference>
<keyword evidence="4 13" id="KW-0813">Transport</keyword>
<evidence type="ECO:0000313" key="16">
    <source>
        <dbReference type="EMBL" id="NGZ88551.1"/>
    </source>
</evidence>
<dbReference type="Proteomes" id="UP000666369">
    <property type="component" value="Unassembled WGS sequence"/>
</dbReference>
<comment type="subcellular location">
    <subcellularLocation>
        <location evidence="1">Cell inner membrane</location>
        <topology evidence="1">Multi-pass membrane protein</topology>
    </subcellularLocation>
    <subcellularLocation>
        <location evidence="13">Cell membrane</location>
        <topology evidence="13">Multi-pass membrane protein</topology>
    </subcellularLocation>
</comment>
<dbReference type="CDD" id="cd20070">
    <property type="entry name" value="5TM_YidC_Alb3"/>
    <property type="match status" value="1"/>
</dbReference>
<evidence type="ECO:0000259" key="14">
    <source>
        <dbReference type="Pfam" id="PF02096"/>
    </source>
</evidence>
<name>A0ABX0FV10_9BURK</name>
<evidence type="ECO:0000256" key="13">
    <source>
        <dbReference type="HAMAP-Rule" id="MF_01810"/>
    </source>
</evidence>
<feature type="domain" description="Membrane insertase YidC N-terminal" evidence="15">
    <location>
        <begin position="80"/>
        <end position="366"/>
    </location>
</feature>
<sequence length="565" mass="61948">MDINKRTILWIVFAVSLFILWNNWQVSTGHPSMFAPQPAQTAKAPEAKTSELPAAAAATPAGAAALPGAPAAAEPFKSERITVTTDVYRVDIDTLGGTIKRLELLKFKDGVDNNKNQVLFDVDKATGKTYLAETGLIGAAGLPTHQTGFVAKPGPRMLNDANQVQLVLEAEQGGVKLTKTFTFKRGDYVIDVRHDVTNTGAAPVAPQLYMQLVHDGNKPAGDSFFNSSYTGPTLYTAADKYHKLKFETLEKEDAEAAKTGKPLVQDHPTKADNGWVAISQHFFVSAFVPQDKLERTIFTKKVAANQYAIGTIQPLGTLAPGATVSNQAKLFSGPQESKLLETVTPGLELVKDYGMLAVIAKPIFWVMDHIHSVLGNWGWTIIVFTILIKLLFFPLSAAGYRSMAKVKLVTPKMQAIRERYKGDPAKMNQATMELYKTEKINPLGGCLPILVQMPVFIALYWVLQAAVEIRGAPWIGWITNLAAPDPWFILPVLYAISMYITTKLNPAPADPMQAKMMLFMPLAFSVMFFFFPSGLVLYWVVNNVLSIGQQYVISKKFAPPEPAKA</sequence>
<dbReference type="PANTHER" id="PTHR12428">
    <property type="entry name" value="OXA1"/>
    <property type="match status" value="1"/>
</dbReference>
<evidence type="ECO:0000256" key="9">
    <source>
        <dbReference type="ARBA" id="ARBA00023136"/>
    </source>
</evidence>
<proteinExistence type="inferred from homology"/>
<dbReference type="NCBIfam" id="TIGR03592">
    <property type="entry name" value="yidC_oxa1_cterm"/>
    <property type="match status" value="1"/>
</dbReference>
<dbReference type="RefSeq" id="WP_166108666.1">
    <property type="nucleotide sequence ID" value="NZ_JAADJT010000025.1"/>
</dbReference>
<protein>
    <recommendedName>
        <fullName evidence="3 13">Membrane protein insertase YidC</fullName>
    </recommendedName>
    <alternativeName>
        <fullName evidence="12 13">Foldase YidC</fullName>
    </alternativeName>
    <alternativeName>
        <fullName evidence="11 13">Membrane integrase YidC</fullName>
    </alternativeName>
    <alternativeName>
        <fullName evidence="13">Membrane protein YidC</fullName>
    </alternativeName>
</protein>
<feature type="transmembrane region" description="Helical" evidence="13">
    <location>
        <begin position="474"/>
        <end position="496"/>
    </location>
</feature>
<dbReference type="NCBIfam" id="TIGR03593">
    <property type="entry name" value="yidC_nterm"/>
    <property type="match status" value="1"/>
</dbReference>
<feature type="transmembrane region" description="Helical" evidence="13">
    <location>
        <begin position="377"/>
        <end position="398"/>
    </location>
</feature>
<dbReference type="Gene3D" id="2.70.98.90">
    <property type="match status" value="1"/>
</dbReference>
<reference evidence="17" key="1">
    <citation type="submission" date="2023-07" db="EMBL/GenBank/DDBJ databases">
        <title>Duganella aceri sp. nov., isolated from tree sap.</title>
        <authorList>
            <person name="Kim I.S."/>
        </authorList>
    </citation>
    <scope>NUCLEOTIDE SEQUENCE [LARGE SCALE GENOMIC DNA]</scope>
    <source>
        <strain evidence="17">SAP-35</strain>
    </source>
</reference>